<feature type="compositionally biased region" description="Polar residues" evidence="1">
    <location>
        <begin position="45"/>
        <end position="60"/>
    </location>
</feature>
<feature type="region of interest" description="Disordered" evidence="1">
    <location>
        <begin position="39"/>
        <end position="74"/>
    </location>
</feature>
<accession>A0ABQ6IMX0</accession>
<dbReference type="EMBL" id="BSUO01000001">
    <property type="protein sequence ID" value="GMA38781.1"/>
    <property type="molecule type" value="Genomic_DNA"/>
</dbReference>
<evidence type="ECO:0000256" key="1">
    <source>
        <dbReference type="SAM" id="MobiDB-lite"/>
    </source>
</evidence>
<comment type="caution">
    <text evidence="2">The sequence shown here is derived from an EMBL/GenBank/DDBJ whole genome shotgun (WGS) entry which is preliminary data.</text>
</comment>
<reference evidence="3" key="1">
    <citation type="journal article" date="2019" name="Int. J. Syst. Evol. Microbiol.">
        <title>The Global Catalogue of Microorganisms (GCM) 10K type strain sequencing project: providing services to taxonomists for standard genome sequencing and annotation.</title>
        <authorList>
            <consortium name="The Broad Institute Genomics Platform"/>
            <consortium name="The Broad Institute Genome Sequencing Center for Infectious Disease"/>
            <person name="Wu L."/>
            <person name="Ma J."/>
        </authorList>
    </citation>
    <scope>NUCLEOTIDE SEQUENCE [LARGE SCALE GENOMIC DNA]</scope>
    <source>
        <strain evidence="3">NBRC 113072</strain>
    </source>
</reference>
<evidence type="ECO:0000313" key="3">
    <source>
        <dbReference type="Proteomes" id="UP001157126"/>
    </source>
</evidence>
<name>A0ABQ6IMX0_9MICO</name>
<sequence>MNMRTIIIRVPAMRIDTPLPLSIAGLALGALTLTACGGPGGAPGQNPTDQAPSAPTSTSIADPGAGGNEREVGTVKPRLLMSHADGLTLLDAGTGKVLKETKHSAFLRLNNAGDGRHVFVTDSDTFRLYDTGISSQPHGDHKHNFETDP</sequence>
<proteinExistence type="predicted"/>
<protein>
    <submittedName>
        <fullName evidence="2">Uncharacterized protein</fullName>
    </submittedName>
</protein>
<keyword evidence="3" id="KW-1185">Reference proteome</keyword>
<evidence type="ECO:0000313" key="2">
    <source>
        <dbReference type="EMBL" id="GMA38781.1"/>
    </source>
</evidence>
<organism evidence="2 3">
    <name type="scientific">Mobilicoccus caccae</name>
    <dbReference type="NCBI Taxonomy" id="1859295"/>
    <lineage>
        <taxon>Bacteria</taxon>
        <taxon>Bacillati</taxon>
        <taxon>Actinomycetota</taxon>
        <taxon>Actinomycetes</taxon>
        <taxon>Micrococcales</taxon>
        <taxon>Dermatophilaceae</taxon>
        <taxon>Mobilicoccus</taxon>
    </lineage>
</organism>
<dbReference type="Proteomes" id="UP001157126">
    <property type="component" value="Unassembled WGS sequence"/>
</dbReference>
<gene>
    <name evidence="2" type="ORF">GCM10025883_08260</name>
</gene>